<accession>A0ABR2E825</accession>
<reference evidence="2 3" key="1">
    <citation type="journal article" date="2024" name="G3 (Bethesda)">
        <title>Genome assembly of Hibiscus sabdariffa L. provides insights into metabolisms of medicinal natural products.</title>
        <authorList>
            <person name="Kim T."/>
        </authorList>
    </citation>
    <scope>NUCLEOTIDE SEQUENCE [LARGE SCALE GENOMIC DNA]</scope>
    <source>
        <strain evidence="2">TK-2024</strain>
        <tissue evidence="2">Old leaves</tissue>
    </source>
</reference>
<name>A0ABR2E825_9ROSI</name>
<comment type="caution">
    <text evidence="2">The sequence shown here is derived from an EMBL/GenBank/DDBJ whole genome shotgun (WGS) entry which is preliminary data.</text>
</comment>
<gene>
    <name evidence="2" type="ORF">V6N12_031116</name>
</gene>
<evidence type="ECO:0000256" key="1">
    <source>
        <dbReference type="SAM" id="MobiDB-lite"/>
    </source>
</evidence>
<organism evidence="2 3">
    <name type="scientific">Hibiscus sabdariffa</name>
    <name type="common">roselle</name>
    <dbReference type="NCBI Taxonomy" id="183260"/>
    <lineage>
        <taxon>Eukaryota</taxon>
        <taxon>Viridiplantae</taxon>
        <taxon>Streptophyta</taxon>
        <taxon>Embryophyta</taxon>
        <taxon>Tracheophyta</taxon>
        <taxon>Spermatophyta</taxon>
        <taxon>Magnoliopsida</taxon>
        <taxon>eudicotyledons</taxon>
        <taxon>Gunneridae</taxon>
        <taxon>Pentapetalae</taxon>
        <taxon>rosids</taxon>
        <taxon>malvids</taxon>
        <taxon>Malvales</taxon>
        <taxon>Malvaceae</taxon>
        <taxon>Malvoideae</taxon>
        <taxon>Hibiscus</taxon>
    </lineage>
</organism>
<feature type="compositionally biased region" description="Polar residues" evidence="1">
    <location>
        <begin position="1"/>
        <end position="12"/>
    </location>
</feature>
<dbReference type="EMBL" id="JBBPBM010000019">
    <property type="protein sequence ID" value="KAK8554143.1"/>
    <property type="molecule type" value="Genomic_DNA"/>
</dbReference>
<sequence length="102" mass="11851">MKESKTSNQNNYRPYRYGHQDTNTRVTITNSSSSNQQSYRYSSPCTSTVGKISSARTNPRPHVLIPYLHFRPTHIGTETCVRYSWVCDARICWFYTSKPIHS</sequence>
<dbReference type="Proteomes" id="UP001472677">
    <property type="component" value="Unassembled WGS sequence"/>
</dbReference>
<protein>
    <submittedName>
        <fullName evidence="2">Uncharacterized protein</fullName>
    </submittedName>
</protein>
<proteinExistence type="predicted"/>
<keyword evidence="3" id="KW-1185">Reference proteome</keyword>
<feature type="region of interest" description="Disordered" evidence="1">
    <location>
        <begin position="1"/>
        <end position="24"/>
    </location>
</feature>
<evidence type="ECO:0000313" key="3">
    <source>
        <dbReference type="Proteomes" id="UP001472677"/>
    </source>
</evidence>
<evidence type="ECO:0000313" key="2">
    <source>
        <dbReference type="EMBL" id="KAK8554143.1"/>
    </source>
</evidence>